<dbReference type="RefSeq" id="WP_258541698.1">
    <property type="nucleotide sequence ID" value="NZ_OU015584.1"/>
</dbReference>
<protein>
    <recommendedName>
        <fullName evidence="1">Divergent 4Fe-4S mono-cluster domain-containing protein</fullName>
    </recommendedName>
</protein>
<sequence>MKEEIKEYSNGEITITWEPKKCTHAGICVKTLPKVYNPIARPWIKINNASSQELVDQIDRCPSGALGYRKNS</sequence>
<proteinExistence type="predicted"/>
<name>A0A916JM62_9FLAO</name>
<dbReference type="InterPro" id="IPR010693">
    <property type="entry name" value="Divergent_4Fe-4S_mono-cluster"/>
</dbReference>
<dbReference type="KEGG" id="ptan:CRYO30217_01498"/>
<evidence type="ECO:0000259" key="1">
    <source>
        <dbReference type="Pfam" id="PF06902"/>
    </source>
</evidence>
<reference evidence="2" key="1">
    <citation type="submission" date="2021-04" db="EMBL/GenBank/DDBJ databases">
        <authorList>
            <person name="Rodrigo-Torres L."/>
            <person name="Arahal R. D."/>
            <person name="Lucena T."/>
        </authorList>
    </citation>
    <scope>NUCLEOTIDE SEQUENCE</scope>
    <source>
        <strain evidence="2">AS29M-1</strain>
    </source>
</reference>
<dbReference type="Proteomes" id="UP000683507">
    <property type="component" value="Chromosome"/>
</dbReference>
<dbReference type="EMBL" id="OU015584">
    <property type="protein sequence ID" value="CAG5080966.1"/>
    <property type="molecule type" value="Genomic_DNA"/>
</dbReference>
<organism evidence="2 3">
    <name type="scientific">Parvicella tangerina</name>
    <dbReference type="NCBI Taxonomy" id="2829795"/>
    <lineage>
        <taxon>Bacteria</taxon>
        <taxon>Pseudomonadati</taxon>
        <taxon>Bacteroidota</taxon>
        <taxon>Flavobacteriia</taxon>
        <taxon>Flavobacteriales</taxon>
        <taxon>Parvicellaceae</taxon>
        <taxon>Parvicella</taxon>
    </lineage>
</organism>
<accession>A0A916JM62</accession>
<dbReference type="Pfam" id="PF06902">
    <property type="entry name" value="Fer4_19"/>
    <property type="match status" value="1"/>
</dbReference>
<feature type="domain" description="Divergent 4Fe-4S mono-cluster" evidence="1">
    <location>
        <begin position="8"/>
        <end position="70"/>
    </location>
</feature>
<evidence type="ECO:0000313" key="2">
    <source>
        <dbReference type="EMBL" id="CAG5080966.1"/>
    </source>
</evidence>
<evidence type="ECO:0000313" key="3">
    <source>
        <dbReference type="Proteomes" id="UP000683507"/>
    </source>
</evidence>
<dbReference type="AlphaFoldDB" id="A0A916JM62"/>
<gene>
    <name evidence="2" type="ORF">CRYO30217_01498</name>
</gene>
<keyword evidence="3" id="KW-1185">Reference proteome</keyword>